<sequence>MQLTLPFRPRHHHIRTRSSMAERWTLKTEQQLLFAPTPPPIASPHPECSGSGGACGGLSLGRFMVRPNLWVSNYVVTRGNSWSFTPEAPTLAYCFPLSTPTLAARRLHPSPEPTAGRRSLRFRSSRVC</sequence>
<proteinExistence type="predicted"/>
<accession>A0A5B7F7S8</accession>
<comment type="caution">
    <text evidence="2">The sequence shown here is derived from an EMBL/GenBank/DDBJ whole genome shotgun (WGS) entry which is preliminary data.</text>
</comment>
<evidence type="ECO:0000313" key="2">
    <source>
        <dbReference type="EMBL" id="MPC43211.1"/>
    </source>
</evidence>
<reference evidence="2 3" key="1">
    <citation type="submission" date="2019-05" db="EMBL/GenBank/DDBJ databases">
        <title>Another draft genome of Portunus trituberculatus and its Hox gene families provides insights of decapod evolution.</title>
        <authorList>
            <person name="Jeong J.-H."/>
            <person name="Song I."/>
            <person name="Kim S."/>
            <person name="Choi T."/>
            <person name="Kim D."/>
            <person name="Ryu S."/>
            <person name="Kim W."/>
        </authorList>
    </citation>
    <scope>NUCLEOTIDE SEQUENCE [LARGE SCALE GENOMIC DNA]</scope>
    <source>
        <tissue evidence="2">Muscle</tissue>
    </source>
</reference>
<feature type="compositionally biased region" description="Basic residues" evidence="1">
    <location>
        <begin position="118"/>
        <end position="128"/>
    </location>
</feature>
<protein>
    <submittedName>
        <fullName evidence="2">Uncharacterized protein</fullName>
    </submittedName>
</protein>
<dbReference type="EMBL" id="VSRR010005730">
    <property type="protein sequence ID" value="MPC43211.1"/>
    <property type="molecule type" value="Genomic_DNA"/>
</dbReference>
<evidence type="ECO:0000256" key="1">
    <source>
        <dbReference type="SAM" id="MobiDB-lite"/>
    </source>
</evidence>
<name>A0A5B7F7S8_PORTR</name>
<keyword evidence="3" id="KW-1185">Reference proteome</keyword>
<organism evidence="2 3">
    <name type="scientific">Portunus trituberculatus</name>
    <name type="common">Swimming crab</name>
    <name type="synonym">Neptunus trituberculatus</name>
    <dbReference type="NCBI Taxonomy" id="210409"/>
    <lineage>
        <taxon>Eukaryota</taxon>
        <taxon>Metazoa</taxon>
        <taxon>Ecdysozoa</taxon>
        <taxon>Arthropoda</taxon>
        <taxon>Crustacea</taxon>
        <taxon>Multicrustacea</taxon>
        <taxon>Malacostraca</taxon>
        <taxon>Eumalacostraca</taxon>
        <taxon>Eucarida</taxon>
        <taxon>Decapoda</taxon>
        <taxon>Pleocyemata</taxon>
        <taxon>Brachyura</taxon>
        <taxon>Eubrachyura</taxon>
        <taxon>Portunoidea</taxon>
        <taxon>Portunidae</taxon>
        <taxon>Portuninae</taxon>
        <taxon>Portunus</taxon>
    </lineage>
</organism>
<dbReference type="Proteomes" id="UP000324222">
    <property type="component" value="Unassembled WGS sequence"/>
</dbReference>
<evidence type="ECO:0000313" key="3">
    <source>
        <dbReference type="Proteomes" id="UP000324222"/>
    </source>
</evidence>
<dbReference type="AlphaFoldDB" id="A0A5B7F7S8"/>
<gene>
    <name evidence="2" type="ORF">E2C01_036851</name>
</gene>
<feature type="region of interest" description="Disordered" evidence="1">
    <location>
        <begin position="105"/>
        <end position="128"/>
    </location>
</feature>